<dbReference type="AlphaFoldDB" id="A0A7V3ZT59"/>
<dbReference type="PANTHER" id="PTHR34322:SF2">
    <property type="entry name" value="TRANSPOSASE IS200-LIKE DOMAIN-CONTAINING PROTEIN"/>
    <property type="match status" value="1"/>
</dbReference>
<evidence type="ECO:0000259" key="1">
    <source>
        <dbReference type="SMART" id="SM01321"/>
    </source>
</evidence>
<gene>
    <name evidence="2" type="ORF">ENU72_01405</name>
</gene>
<dbReference type="PANTHER" id="PTHR34322">
    <property type="entry name" value="TRANSPOSASE, Y1_TNP DOMAIN-CONTAINING"/>
    <property type="match status" value="1"/>
</dbReference>
<dbReference type="Pfam" id="PF01797">
    <property type="entry name" value="Y1_Tnp"/>
    <property type="match status" value="1"/>
</dbReference>
<dbReference type="SUPFAM" id="SSF143422">
    <property type="entry name" value="Transposase IS200-like"/>
    <property type="match status" value="1"/>
</dbReference>
<dbReference type="Gene3D" id="3.30.70.1290">
    <property type="entry name" value="Transposase IS200-like"/>
    <property type="match status" value="1"/>
</dbReference>
<dbReference type="EMBL" id="DTDP01000063">
    <property type="protein sequence ID" value="HGK53663.1"/>
    <property type="molecule type" value="Genomic_DNA"/>
</dbReference>
<comment type="caution">
    <text evidence="2">The sequence shown here is derived from an EMBL/GenBank/DDBJ whole genome shotgun (WGS) entry which is preliminary data.</text>
</comment>
<evidence type="ECO:0000313" key="2">
    <source>
        <dbReference type="EMBL" id="HGK53663.1"/>
    </source>
</evidence>
<dbReference type="InterPro" id="IPR002686">
    <property type="entry name" value="Transposase_17"/>
</dbReference>
<accession>A0A7V3ZT59</accession>
<protein>
    <recommendedName>
        <fullName evidence="1">Transposase IS200-like domain-containing protein</fullName>
    </recommendedName>
</protein>
<sequence>MPGRKIPLVENRIYHIVSRSIEKYRIFRNRKDYERMKELLKYYQVKKPPFKYSLYLEIKDKEKIGQENFLGNEKLVEIISYCLMPTHIHLLLKQVAENGISIYMGRILNSYAKYFNTKYKRKGPLWESRFKSIEVETKEELYHLTRYIHLNPVTAYLVENPEDWNFSSYKEFINEKGVNGKICNFEEFLEINKDEYIDFVISRKDYQRELDKIKRLLLE</sequence>
<feature type="domain" description="Transposase IS200-like" evidence="1">
    <location>
        <begin position="9"/>
        <end position="151"/>
    </location>
</feature>
<dbReference type="GO" id="GO:0006313">
    <property type="term" value="P:DNA transposition"/>
    <property type="evidence" value="ECO:0007669"/>
    <property type="project" value="InterPro"/>
</dbReference>
<proteinExistence type="predicted"/>
<dbReference type="InterPro" id="IPR036515">
    <property type="entry name" value="Transposase_17_sf"/>
</dbReference>
<dbReference type="GO" id="GO:0003677">
    <property type="term" value="F:DNA binding"/>
    <property type="evidence" value="ECO:0007669"/>
    <property type="project" value="InterPro"/>
</dbReference>
<reference evidence="2" key="1">
    <citation type="journal article" date="2020" name="mSystems">
        <title>Genome- and Community-Level Interaction Insights into Carbon Utilization and Element Cycling Functions of Hydrothermarchaeota in Hydrothermal Sediment.</title>
        <authorList>
            <person name="Zhou Z."/>
            <person name="Liu Y."/>
            <person name="Xu W."/>
            <person name="Pan J."/>
            <person name="Luo Z.H."/>
            <person name="Li M."/>
        </authorList>
    </citation>
    <scope>NUCLEOTIDE SEQUENCE [LARGE SCALE GENOMIC DNA]</scope>
    <source>
        <strain evidence="2">SpSt-695</strain>
    </source>
</reference>
<organism evidence="2">
    <name type="scientific">candidate division WOR-3 bacterium</name>
    <dbReference type="NCBI Taxonomy" id="2052148"/>
    <lineage>
        <taxon>Bacteria</taxon>
        <taxon>Bacteria division WOR-3</taxon>
    </lineage>
</organism>
<dbReference type="GO" id="GO:0004803">
    <property type="term" value="F:transposase activity"/>
    <property type="evidence" value="ECO:0007669"/>
    <property type="project" value="InterPro"/>
</dbReference>
<name>A0A7V3ZT59_UNCW3</name>
<dbReference type="SMART" id="SM01321">
    <property type="entry name" value="Y1_Tnp"/>
    <property type="match status" value="1"/>
</dbReference>